<evidence type="ECO:0000313" key="2">
    <source>
        <dbReference type="Proteomes" id="UP000639772"/>
    </source>
</evidence>
<gene>
    <name evidence="1" type="ORF">HPP92_023792</name>
</gene>
<comment type="caution">
    <text evidence="1">The sequence shown here is derived from an EMBL/GenBank/DDBJ whole genome shotgun (WGS) entry which is preliminary data.</text>
</comment>
<dbReference type="AlphaFoldDB" id="A0A835PME0"/>
<sequence>MHKKIARINVWVAWASRSAPASMRGEGLLLSARVSTFSRPFQPLVVRSKSRAAASLRIRHIASAAAGGAGEDDFISKVIRETPSQVEPRFLVGVGSSRSGIRRDLMNLQALELIGSLDG</sequence>
<organism evidence="1 2">
    <name type="scientific">Vanilla planifolia</name>
    <name type="common">Vanilla</name>
    <dbReference type="NCBI Taxonomy" id="51239"/>
    <lineage>
        <taxon>Eukaryota</taxon>
        <taxon>Viridiplantae</taxon>
        <taxon>Streptophyta</taxon>
        <taxon>Embryophyta</taxon>
        <taxon>Tracheophyta</taxon>
        <taxon>Spermatophyta</taxon>
        <taxon>Magnoliopsida</taxon>
        <taxon>Liliopsida</taxon>
        <taxon>Asparagales</taxon>
        <taxon>Orchidaceae</taxon>
        <taxon>Vanilloideae</taxon>
        <taxon>Vanilleae</taxon>
        <taxon>Vanilla</taxon>
    </lineage>
</organism>
<name>A0A835PME0_VANPL</name>
<dbReference type="Proteomes" id="UP000639772">
    <property type="component" value="Chromosome 13"/>
</dbReference>
<protein>
    <submittedName>
        <fullName evidence="1">Uncharacterized protein</fullName>
    </submittedName>
</protein>
<dbReference type="EMBL" id="JADCNM010000013">
    <property type="protein sequence ID" value="KAG0456004.1"/>
    <property type="molecule type" value="Genomic_DNA"/>
</dbReference>
<evidence type="ECO:0000313" key="1">
    <source>
        <dbReference type="EMBL" id="KAG0456004.1"/>
    </source>
</evidence>
<proteinExistence type="predicted"/>
<accession>A0A835PME0</accession>
<reference evidence="1 2" key="1">
    <citation type="journal article" date="2020" name="Nat. Food">
        <title>A phased Vanilla planifolia genome enables genetic improvement of flavour and production.</title>
        <authorList>
            <person name="Hasing T."/>
            <person name="Tang H."/>
            <person name="Brym M."/>
            <person name="Khazi F."/>
            <person name="Huang T."/>
            <person name="Chambers A.H."/>
        </authorList>
    </citation>
    <scope>NUCLEOTIDE SEQUENCE [LARGE SCALE GENOMIC DNA]</scope>
    <source>
        <tissue evidence="1">Leaf</tissue>
    </source>
</reference>